<evidence type="ECO:0000313" key="1">
    <source>
        <dbReference type="EMBL" id="KAI5662942.1"/>
    </source>
</evidence>
<sequence length="115" mass="12203">MFETVCGSNKGHVYGFDSQSATITVERQGGSSSSSLVHSVSSGTAHESYIEREMRLWGYMQQAQDKFAGFITPFASQCGGQIDSVPTLFLPLPKDNATSQPPTGPPSSSSLSPPT</sequence>
<evidence type="ECO:0000313" key="2">
    <source>
        <dbReference type="Proteomes" id="UP001060085"/>
    </source>
</evidence>
<keyword evidence="2" id="KW-1185">Reference proteome</keyword>
<protein>
    <submittedName>
        <fullName evidence="1">Uncharacterized protein</fullName>
    </submittedName>
</protein>
<name>A0ACC0ASJ6_CATRO</name>
<dbReference type="Proteomes" id="UP001060085">
    <property type="component" value="Linkage Group LG05"/>
</dbReference>
<comment type="caution">
    <text evidence="1">The sequence shown here is derived from an EMBL/GenBank/DDBJ whole genome shotgun (WGS) entry which is preliminary data.</text>
</comment>
<organism evidence="1 2">
    <name type="scientific">Catharanthus roseus</name>
    <name type="common">Madagascar periwinkle</name>
    <name type="synonym">Vinca rosea</name>
    <dbReference type="NCBI Taxonomy" id="4058"/>
    <lineage>
        <taxon>Eukaryota</taxon>
        <taxon>Viridiplantae</taxon>
        <taxon>Streptophyta</taxon>
        <taxon>Embryophyta</taxon>
        <taxon>Tracheophyta</taxon>
        <taxon>Spermatophyta</taxon>
        <taxon>Magnoliopsida</taxon>
        <taxon>eudicotyledons</taxon>
        <taxon>Gunneridae</taxon>
        <taxon>Pentapetalae</taxon>
        <taxon>asterids</taxon>
        <taxon>lamiids</taxon>
        <taxon>Gentianales</taxon>
        <taxon>Apocynaceae</taxon>
        <taxon>Rauvolfioideae</taxon>
        <taxon>Vinceae</taxon>
        <taxon>Catharanthinae</taxon>
        <taxon>Catharanthus</taxon>
    </lineage>
</organism>
<accession>A0ACC0ASJ6</accession>
<dbReference type="EMBL" id="CM044705">
    <property type="protein sequence ID" value="KAI5662942.1"/>
    <property type="molecule type" value="Genomic_DNA"/>
</dbReference>
<gene>
    <name evidence="1" type="ORF">M9H77_22265</name>
</gene>
<proteinExistence type="predicted"/>
<reference evidence="2" key="1">
    <citation type="journal article" date="2023" name="Nat. Plants">
        <title>Single-cell RNA sequencing provides a high-resolution roadmap for understanding the multicellular compartmentation of specialized metabolism.</title>
        <authorList>
            <person name="Sun S."/>
            <person name="Shen X."/>
            <person name="Li Y."/>
            <person name="Li Y."/>
            <person name="Wang S."/>
            <person name="Li R."/>
            <person name="Zhang H."/>
            <person name="Shen G."/>
            <person name="Guo B."/>
            <person name="Wei J."/>
            <person name="Xu J."/>
            <person name="St-Pierre B."/>
            <person name="Chen S."/>
            <person name="Sun C."/>
        </authorList>
    </citation>
    <scope>NUCLEOTIDE SEQUENCE [LARGE SCALE GENOMIC DNA]</scope>
</reference>